<organism evidence="8 9">
    <name type="scientific">Spirodela intermedia</name>
    <name type="common">Intermediate duckweed</name>
    <dbReference type="NCBI Taxonomy" id="51605"/>
    <lineage>
        <taxon>Eukaryota</taxon>
        <taxon>Viridiplantae</taxon>
        <taxon>Streptophyta</taxon>
        <taxon>Embryophyta</taxon>
        <taxon>Tracheophyta</taxon>
        <taxon>Spermatophyta</taxon>
        <taxon>Magnoliopsida</taxon>
        <taxon>Liliopsida</taxon>
        <taxon>Araceae</taxon>
        <taxon>Lemnoideae</taxon>
        <taxon>Spirodela</taxon>
    </lineage>
</organism>
<reference evidence="8" key="1">
    <citation type="submission" date="2020-02" db="EMBL/GenBank/DDBJ databases">
        <authorList>
            <person name="Scholz U."/>
            <person name="Mascher M."/>
            <person name="Fiebig A."/>
        </authorList>
    </citation>
    <scope>NUCLEOTIDE SEQUENCE</scope>
</reference>
<evidence type="ECO:0000313" key="9">
    <source>
        <dbReference type="Proteomes" id="UP000663760"/>
    </source>
</evidence>
<name>A0A7I8KP34_SPIIN</name>
<dbReference type="GO" id="GO:0046983">
    <property type="term" value="F:protein dimerization activity"/>
    <property type="evidence" value="ECO:0007669"/>
    <property type="project" value="InterPro"/>
</dbReference>
<keyword evidence="4" id="KW-0804">Transcription</keyword>
<dbReference type="PROSITE" id="PS50888">
    <property type="entry name" value="BHLH"/>
    <property type="match status" value="1"/>
</dbReference>
<comment type="similarity">
    <text evidence="2">Belongs to the bHLH protein family.</text>
</comment>
<evidence type="ECO:0000256" key="1">
    <source>
        <dbReference type="ARBA" id="ARBA00004123"/>
    </source>
</evidence>
<keyword evidence="9" id="KW-1185">Reference proteome</keyword>
<gene>
    <name evidence="8" type="ORF">SI8410_07010239</name>
</gene>
<feature type="compositionally biased region" description="Polar residues" evidence="6">
    <location>
        <begin position="322"/>
        <end position="331"/>
    </location>
</feature>
<dbReference type="GO" id="GO:0005634">
    <property type="term" value="C:nucleus"/>
    <property type="evidence" value="ECO:0007669"/>
    <property type="project" value="UniProtKB-SubCell"/>
</dbReference>
<keyword evidence="5" id="KW-0539">Nucleus</keyword>
<dbReference type="InterPro" id="IPR045843">
    <property type="entry name" value="IND-like"/>
</dbReference>
<dbReference type="EMBL" id="LR746270">
    <property type="protein sequence ID" value="CAA7399569.1"/>
    <property type="molecule type" value="Genomic_DNA"/>
</dbReference>
<dbReference type="GO" id="GO:0000981">
    <property type="term" value="F:DNA-binding transcription factor activity, RNA polymerase II-specific"/>
    <property type="evidence" value="ECO:0007669"/>
    <property type="project" value="TreeGrafter"/>
</dbReference>
<dbReference type="CDD" id="cd11393">
    <property type="entry name" value="bHLH_AtbHLH_like"/>
    <property type="match status" value="1"/>
</dbReference>
<keyword evidence="3" id="KW-0805">Transcription regulation</keyword>
<protein>
    <recommendedName>
        <fullName evidence="7">BHLH domain-containing protein</fullName>
    </recommendedName>
</protein>
<evidence type="ECO:0000313" key="8">
    <source>
        <dbReference type="EMBL" id="CAA7399569.1"/>
    </source>
</evidence>
<dbReference type="PANTHER" id="PTHR16223:SF171">
    <property type="entry name" value="BASIC HELIX-LOOP-HELIX (BHLH) DNA-BINDING SUPERFAMILY PROTEIN"/>
    <property type="match status" value="1"/>
</dbReference>
<accession>A0A7I8KP34</accession>
<feature type="domain" description="BHLH" evidence="7">
    <location>
        <begin position="352"/>
        <end position="401"/>
    </location>
</feature>
<sequence>MAQEVSEAPVASNTTSPGPNWWDVHIHAVPSSAAASWSQSMNPWQSQNPNSASSCEEDIAISATSFTNASSHSALTADTAATELPGEHVEHHIWRQVLLGVGSLADLRGTDDSGENFMEVLSSKNLPSEIPEPAFNYLKKLDNSSWGGFTSPTPFNNMGKHPTVINGRYMEHERLTNLSDLVTNWSIAPPDPHGIRQMSSPIACTSSLSTLMGRYVEPTFCNLKQGTPTLSSEPSLLRSIGGLSTMHQLGFSSPPVCVSRYESAATPEGPWSTTRNFSDLVSFGSCPSKPLIDFRGPKSSTKSSDSADSRKQGQEIAPSIRGSGSQPSVSSEGKKKRSEDNAESRLKKSKSDNSTSPSAKSQVPKVKLAERITALQQIVSPFGKTDTASVLLETINFIKYLHEQVQLLSDPYMKSGFSKDHSSWGGAERKEKQEPEVDLKSRGLCLVPVACTPQMYRENNGPDYWTPTYRGCLYR</sequence>
<evidence type="ECO:0000256" key="3">
    <source>
        <dbReference type="ARBA" id="ARBA00023015"/>
    </source>
</evidence>
<dbReference type="InterPro" id="IPR045239">
    <property type="entry name" value="bHLH95_bHLH"/>
</dbReference>
<dbReference type="InterPro" id="IPR011598">
    <property type="entry name" value="bHLH_dom"/>
</dbReference>
<dbReference type="GO" id="GO:0000978">
    <property type="term" value="F:RNA polymerase II cis-regulatory region sequence-specific DNA binding"/>
    <property type="evidence" value="ECO:0007669"/>
    <property type="project" value="TreeGrafter"/>
</dbReference>
<dbReference type="AlphaFoldDB" id="A0A7I8KP34"/>
<dbReference type="SUPFAM" id="SSF47459">
    <property type="entry name" value="HLH, helix-loop-helix DNA-binding domain"/>
    <property type="match status" value="1"/>
</dbReference>
<evidence type="ECO:0000256" key="4">
    <source>
        <dbReference type="ARBA" id="ARBA00023163"/>
    </source>
</evidence>
<dbReference type="PANTHER" id="PTHR16223">
    <property type="entry name" value="TRANSCRIPTION FACTOR BHLH83-RELATED"/>
    <property type="match status" value="1"/>
</dbReference>
<evidence type="ECO:0000256" key="2">
    <source>
        <dbReference type="ARBA" id="ARBA00005510"/>
    </source>
</evidence>
<dbReference type="InterPro" id="IPR036638">
    <property type="entry name" value="HLH_DNA-bd_sf"/>
</dbReference>
<evidence type="ECO:0000256" key="5">
    <source>
        <dbReference type="ARBA" id="ARBA00023242"/>
    </source>
</evidence>
<evidence type="ECO:0000256" key="6">
    <source>
        <dbReference type="SAM" id="MobiDB-lite"/>
    </source>
</evidence>
<comment type="subcellular location">
    <subcellularLocation>
        <location evidence="1">Nucleus</location>
    </subcellularLocation>
</comment>
<feature type="compositionally biased region" description="Basic and acidic residues" evidence="6">
    <location>
        <begin position="337"/>
        <end position="351"/>
    </location>
</feature>
<dbReference type="OrthoDB" id="663846at2759"/>
<feature type="region of interest" description="Disordered" evidence="6">
    <location>
        <begin position="291"/>
        <end position="366"/>
    </location>
</feature>
<evidence type="ECO:0000259" key="7">
    <source>
        <dbReference type="PROSITE" id="PS50888"/>
    </source>
</evidence>
<feature type="region of interest" description="Disordered" evidence="6">
    <location>
        <begin position="1"/>
        <end position="20"/>
    </location>
</feature>
<dbReference type="Proteomes" id="UP000663760">
    <property type="component" value="Chromosome 7"/>
</dbReference>
<feature type="compositionally biased region" description="Polar residues" evidence="6">
    <location>
        <begin position="352"/>
        <end position="361"/>
    </location>
</feature>
<proteinExistence type="inferred from homology"/>